<feature type="repeat" description="RCC1" evidence="2">
    <location>
        <begin position="347"/>
        <end position="374"/>
    </location>
</feature>
<accession>A0A8S1IQ76</accession>
<dbReference type="OrthoDB" id="8068875at2759"/>
<dbReference type="InterPro" id="IPR051625">
    <property type="entry name" value="Signaling_Regulatory_Domain"/>
</dbReference>
<feature type="repeat" description="RCC1" evidence="2">
    <location>
        <begin position="60"/>
        <end position="112"/>
    </location>
</feature>
<dbReference type="PROSITE" id="PS50012">
    <property type="entry name" value="RCC1_3"/>
    <property type="match status" value="6"/>
</dbReference>
<proteinExistence type="predicted"/>
<gene>
    <name evidence="4" type="ORF">OSTQU699_LOCUS1187</name>
</gene>
<evidence type="ECO:0000256" key="2">
    <source>
        <dbReference type="PROSITE-ProRule" id="PRU00235"/>
    </source>
</evidence>
<feature type="repeat" description="RCC1" evidence="2">
    <location>
        <begin position="234"/>
        <end position="291"/>
    </location>
</feature>
<evidence type="ECO:0000313" key="4">
    <source>
        <dbReference type="EMBL" id="CAD7695826.1"/>
    </source>
</evidence>
<dbReference type="Proteomes" id="UP000708148">
    <property type="component" value="Unassembled WGS sequence"/>
</dbReference>
<feature type="repeat" description="RCC1" evidence="2">
    <location>
        <begin position="113"/>
        <end position="164"/>
    </location>
</feature>
<protein>
    <recommendedName>
        <fullName evidence="3">RCC1-like domain-containing protein</fullName>
    </recommendedName>
</protein>
<dbReference type="InterPro" id="IPR058923">
    <property type="entry name" value="RCC1-like_dom"/>
</dbReference>
<dbReference type="InterPro" id="IPR009091">
    <property type="entry name" value="RCC1/BLIP-II"/>
</dbReference>
<organism evidence="4 5">
    <name type="scientific">Ostreobium quekettii</name>
    <dbReference type="NCBI Taxonomy" id="121088"/>
    <lineage>
        <taxon>Eukaryota</taxon>
        <taxon>Viridiplantae</taxon>
        <taxon>Chlorophyta</taxon>
        <taxon>core chlorophytes</taxon>
        <taxon>Ulvophyceae</taxon>
        <taxon>TCBD clade</taxon>
        <taxon>Bryopsidales</taxon>
        <taxon>Ostreobineae</taxon>
        <taxon>Ostreobiaceae</taxon>
        <taxon>Ostreobium</taxon>
    </lineage>
</organism>
<sequence length="431" mass="46616">MHCAGFHGQLGCNHDGNEDTPRLVQLGHTTLPDNPTREEEIMAAVVSCGGSHSVSISRRGDLYSWGLHSSGELGLGRHAPTEVFLPRQVILTHRRIVSVTAGESHTLAISENGELWACGRGRRGQLGRAAFHDFWQLQRIDSLRNFRIVSAAAGQSHSMALASDGSLFTWGDGQYGQLGHAALEQIQMIQPLGALAVPIPQKIGELEPSGLSPPKRITAIAAGGNHSMALTVCGELLAFGRNHRGQLGLGEVGNRWRPSRVDLSIGAAVRDSVRAVQVSCGACHTLALILQGTRLKVLSTGDNYWGQLGHGDVDNRLRFVPITAILHAKPVAVQCGAQHSCAVTERGVLYTWGRGDCGQLGGGDEWSRRAPAPLEGFRVVHPDRTLRRTKRCAPKYRAVRRQEAKAPWCLPRCFEAWWGVRGGEVGQPVGM</sequence>
<evidence type="ECO:0000313" key="5">
    <source>
        <dbReference type="Proteomes" id="UP000708148"/>
    </source>
</evidence>
<reference evidence="4" key="1">
    <citation type="submission" date="2020-12" db="EMBL/GenBank/DDBJ databases">
        <authorList>
            <person name="Iha C."/>
        </authorList>
    </citation>
    <scope>NUCLEOTIDE SEQUENCE</scope>
</reference>
<comment type="caution">
    <text evidence="4">The sequence shown here is derived from an EMBL/GenBank/DDBJ whole genome shotgun (WGS) entry which is preliminary data.</text>
</comment>
<name>A0A8S1IQ76_9CHLO</name>
<dbReference type="Pfam" id="PF25390">
    <property type="entry name" value="WD40_RLD"/>
    <property type="match status" value="1"/>
</dbReference>
<dbReference type="PRINTS" id="PR00633">
    <property type="entry name" value="RCCNDNSATION"/>
</dbReference>
<feature type="repeat" description="RCC1" evidence="2">
    <location>
        <begin position="165"/>
        <end position="233"/>
    </location>
</feature>
<feature type="domain" description="RCC1-like" evidence="3">
    <location>
        <begin position="5"/>
        <end position="375"/>
    </location>
</feature>
<evidence type="ECO:0000259" key="3">
    <source>
        <dbReference type="Pfam" id="PF25390"/>
    </source>
</evidence>
<dbReference type="SUPFAM" id="SSF50985">
    <property type="entry name" value="RCC1/BLIP-II"/>
    <property type="match status" value="2"/>
</dbReference>
<keyword evidence="1" id="KW-0677">Repeat</keyword>
<dbReference type="PANTHER" id="PTHR22872">
    <property type="entry name" value="BTK-BINDING PROTEIN-RELATED"/>
    <property type="match status" value="1"/>
</dbReference>
<dbReference type="Gene3D" id="2.130.10.30">
    <property type="entry name" value="Regulator of chromosome condensation 1/beta-lactamase-inhibitor protein II"/>
    <property type="match status" value="2"/>
</dbReference>
<dbReference type="InterPro" id="IPR000408">
    <property type="entry name" value="Reg_chr_condens"/>
</dbReference>
<evidence type="ECO:0000256" key="1">
    <source>
        <dbReference type="ARBA" id="ARBA00022737"/>
    </source>
</evidence>
<dbReference type="PROSITE" id="PS00626">
    <property type="entry name" value="RCC1_2"/>
    <property type="match status" value="5"/>
</dbReference>
<keyword evidence="5" id="KW-1185">Reference proteome</keyword>
<feature type="repeat" description="RCC1" evidence="2">
    <location>
        <begin position="295"/>
        <end position="346"/>
    </location>
</feature>
<dbReference type="EMBL" id="CAJHUC010000393">
    <property type="protein sequence ID" value="CAD7695826.1"/>
    <property type="molecule type" value="Genomic_DNA"/>
</dbReference>
<dbReference type="AlphaFoldDB" id="A0A8S1IQ76"/>